<feature type="region of interest" description="Disordered" evidence="3">
    <location>
        <begin position="263"/>
        <end position="283"/>
    </location>
</feature>
<evidence type="ECO:0000256" key="3">
    <source>
        <dbReference type="SAM" id="MobiDB-lite"/>
    </source>
</evidence>
<dbReference type="STRING" id="1052260.SAMN05660199_03707"/>
<evidence type="ECO:0000256" key="2">
    <source>
        <dbReference type="PROSITE-ProRule" id="PRU01161"/>
    </source>
</evidence>
<feature type="active site" description="Proton acceptor" evidence="2">
    <location>
        <position position="191"/>
    </location>
</feature>
<proteinExistence type="predicted"/>
<evidence type="ECO:0000313" key="5">
    <source>
        <dbReference type="EMBL" id="SDP35332.1"/>
    </source>
</evidence>
<dbReference type="SUPFAM" id="SSF52151">
    <property type="entry name" value="FabD/lysophospholipase-like"/>
    <property type="match status" value="1"/>
</dbReference>
<reference evidence="6" key="1">
    <citation type="submission" date="2016-10" db="EMBL/GenBank/DDBJ databases">
        <authorList>
            <person name="Varghese N."/>
            <person name="Submissions S."/>
        </authorList>
    </citation>
    <scope>NUCLEOTIDE SEQUENCE [LARGE SCALE GENOMIC DNA]</scope>
    <source>
        <strain evidence="6">DSM 45843</strain>
    </source>
</reference>
<dbReference type="Pfam" id="PF01734">
    <property type="entry name" value="Patatin"/>
    <property type="match status" value="1"/>
</dbReference>
<keyword evidence="2" id="KW-0442">Lipid degradation</keyword>
<feature type="short sequence motif" description="GXSXG" evidence="2">
    <location>
        <begin position="45"/>
        <end position="49"/>
    </location>
</feature>
<feature type="short sequence motif" description="GXGXXG" evidence="2">
    <location>
        <begin position="15"/>
        <end position="20"/>
    </location>
</feature>
<dbReference type="InterPro" id="IPR016035">
    <property type="entry name" value="Acyl_Trfase/lysoPLipase"/>
</dbReference>
<dbReference type="PROSITE" id="PS51635">
    <property type="entry name" value="PNPLA"/>
    <property type="match status" value="1"/>
</dbReference>
<dbReference type="GO" id="GO:0016787">
    <property type="term" value="F:hydrolase activity"/>
    <property type="evidence" value="ECO:0007669"/>
    <property type="project" value="UniProtKB-UniRule"/>
</dbReference>
<keyword evidence="2" id="KW-0378">Hydrolase</keyword>
<feature type="active site" description="Nucleophile" evidence="2">
    <location>
        <position position="47"/>
    </location>
</feature>
<keyword evidence="6" id="KW-1185">Reference proteome</keyword>
<sequence>MPQTGVVTRALVLGGGGVAGVAWETGLLLGLAEAGGELAADVVVGTSAGATTAAQLTSGVGLPELHRRQSDPAAQVAELVPTVSLMALLDEITARTDGLVDPADRRRAIGALALAADTPSPAARRAVIAARLAGAGWPADDLRITAVDAVSGDVRVFTAADGVDLVDAVAASCAVPGIWSPVEIEGRRYVDGGAASTNHADLAAGATAVLVLSPMQPDRAPELADEVARLRDTGADVEVVHPDEASVVAIGPDPLDPAVRTASAQAGRRQAAGLSLRWTRPGR</sequence>
<dbReference type="GO" id="GO:0016042">
    <property type="term" value="P:lipid catabolic process"/>
    <property type="evidence" value="ECO:0007669"/>
    <property type="project" value="UniProtKB-UniRule"/>
</dbReference>
<protein>
    <submittedName>
        <fullName evidence="5">NTE family protein</fullName>
    </submittedName>
</protein>
<feature type="compositionally biased region" description="Low complexity" evidence="3">
    <location>
        <begin position="263"/>
        <end position="275"/>
    </location>
</feature>
<feature type="short sequence motif" description="DGA/G" evidence="2">
    <location>
        <begin position="191"/>
        <end position="193"/>
    </location>
</feature>
<accession>A0A1H0S0I3</accession>
<keyword evidence="1 2" id="KW-0443">Lipid metabolism</keyword>
<gene>
    <name evidence="5" type="ORF">SAMN05660199_03707</name>
</gene>
<dbReference type="InterPro" id="IPR002641">
    <property type="entry name" value="PNPLA_dom"/>
</dbReference>
<dbReference type="Gene3D" id="3.40.1090.10">
    <property type="entry name" value="Cytosolic phospholipase A2 catalytic domain"/>
    <property type="match status" value="2"/>
</dbReference>
<evidence type="ECO:0000313" key="6">
    <source>
        <dbReference type="Proteomes" id="UP000199088"/>
    </source>
</evidence>
<evidence type="ECO:0000256" key="1">
    <source>
        <dbReference type="ARBA" id="ARBA00023098"/>
    </source>
</evidence>
<name>A0A1H0S0I3_9ACTN</name>
<feature type="domain" description="PNPLA" evidence="4">
    <location>
        <begin position="11"/>
        <end position="204"/>
    </location>
</feature>
<evidence type="ECO:0000259" key="4">
    <source>
        <dbReference type="PROSITE" id="PS51635"/>
    </source>
</evidence>
<organism evidence="5 6">
    <name type="scientific">Klenkia soli</name>
    <dbReference type="NCBI Taxonomy" id="1052260"/>
    <lineage>
        <taxon>Bacteria</taxon>
        <taxon>Bacillati</taxon>
        <taxon>Actinomycetota</taxon>
        <taxon>Actinomycetes</taxon>
        <taxon>Geodermatophilales</taxon>
        <taxon>Geodermatophilaceae</taxon>
        <taxon>Klenkia</taxon>
    </lineage>
</organism>
<dbReference type="EMBL" id="FNIR01000012">
    <property type="protein sequence ID" value="SDP35332.1"/>
    <property type="molecule type" value="Genomic_DNA"/>
</dbReference>
<dbReference type="AlphaFoldDB" id="A0A1H0S0I3"/>
<dbReference type="Proteomes" id="UP000199088">
    <property type="component" value="Unassembled WGS sequence"/>
</dbReference>